<keyword evidence="2" id="KW-1185">Reference proteome</keyword>
<dbReference type="EMBL" id="ML987203">
    <property type="protein sequence ID" value="KAF2244475.1"/>
    <property type="molecule type" value="Genomic_DNA"/>
</dbReference>
<protein>
    <submittedName>
        <fullName evidence="1">Uncharacterized protein</fullName>
    </submittedName>
</protein>
<proteinExistence type="predicted"/>
<dbReference type="Proteomes" id="UP000800094">
    <property type="component" value="Unassembled WGS sequence"/>
</dbReference>
<dbReference type="AlphaFoldDB" id="A0A6A6I1Y6"/>
<name>A0A6A6I1Y6_9PLEO</name>
<dbReference type="GeneID" id="54572631"/>
<gene>
    <name evidence="1" type="ORF">BU26DRAFT_103046</name>
</gene>
<accession>A0A6A6I1Y6</accession>
<reference evidence="1" key="1">
    <citation type="journal article" date="2020" name="Stud. Mycol.">
        <title>101 Dothideomycetes genomes: a test case for predicting lifestyles and emergence of pathogens.</title>
        <authorList>
            <person name="Haridas S."/>
            <person name="Albert R."/>
            <person name="Binder M."/>
            <person name="Bloem J."/>
            <person name="Labutti K."/>
            <person name="Salamov A."/>
            <person name="Andreopoulos B."/>
            <person name="Baker S."/>
            <person name="Barry K."/>
            <person name="Bills G."/>
            <person name="Bluhm B."/>
            <person name="Cannon C."/>
            <person name="Castanera R."/>
            <person name="Culley D."/>
            <person name="Daum C."/>
            <person name="Ezra D."/>
            <person name="Gonzalez J."/>
            <person name="Henrissat B."/>
            <person name="Kuo A."/>
            <person name="Liang C."/>
            <person name="Lipzen A."/>
            <person name="Lutzoni F."/>
            <person name="Magnuson J."/>
            <person name="Mondo S."/>
            <person name="Nolan M."/>
            <person name="Ohm R."/>
            <person name="Pangilinan J."/>
            <person name="Park H.-J."/>
            <person name="Ramirez L."/>
            <person name="Alfaro M."/>
            <person name="Sun H."/>
            <person name="Tritt A."/>
            <person name="Yoshinaga Y."/>
            <person name="Zwiers L.-H."/>
            <person name="Turgeon B."/>
            <person name="Goodwin S."/>
            <person name="Spatafora J."/>
            <person name="Crous P."/>
            <person name="Grigoriev I."/>
        </authorList>
    </citation>
    <scope>NUCLEOTIDE SEQUENCE</scope>
    <source>
        <strain evidence="1">CBS 122368</strain>
    </source>
</reference>
<sequence length="125" mass="13914">MMGFRSFFWRFLLPPFPFAACATCFALLMAAFLMVSAPFIMASPPQAHWAQRGRRGVLRCGQALGTRRAAGLMGVGEGRRRRGKRREARPAQAAVVALRCDFSIAGDRLRRSSRRAYPSTPGPWL</sequence>
<dbReference type="RefSeq" id="XP_033679479.1">
    <property type="nucleotide sequence ID" value="XM_033819301.1"/>
</dbReference>
<evidence type="ECO:0000313" key="1">
    <source>
        <dbReference type="EMBL" id="KAF2244475.1"/>
    </source>
</evidence>
<organism evidence="1 2">
    <name type="scientific">Trematosphaeria pertusa</name>
    <dbReference type="NCBI Taxonomy" id="390896"/>
    <lineage>
        <taxon>Eukaryota</taxon>
        <taxon>Fungi</taxon>
        <taxon>Dikarya</taxon>
        <taxon>Ascomycota</taxon>
        <taxon>Pezizomycotina</taxon>
        <taxon>Dothideomycetes</taxon>
        <taxon>Pleosporomycetidae</taxon>
        <taxon>Pleosporales</taxon>
        <taxon>Massarineae</taxon>
        <taxon>Trematosphaeriaceae</taxon>
        <taxon>Trematosphaeria</taxon>
    </lineage>
</organism>
<evidence type="ECO:0000313" key="2">
    <source>
        <dbReference type="Proteomes" id="UP000800094"/>
    </source>
</evidence>